<dbReference type="PROSITE" id="PS51257">
    <property type="entry name" value="PROKAR_LIPOPROTEIN"/>
    <property type="match status" value="1"/>
</dbReference>
<protein>
    <submittedName>
        <fullName evidence="2">Nucleoid-structuring protein H-NS</fullName>
    </submittedName>
</protein>
<feature type="signal peptide" evidence="1">
    <location>
        <begin position="1"/>
        <end position="17"/>
    </location>
</feature>
<dbReference type="Proteomes" id="UP000698963">
    <property type="component" value="Unassembled WGS sequence"/>
</dbReference>
<proteinExistence type="predicted"/>
<keyword evidence="1" id="KW-0732">Signal</keyword>
<organism evidence="2 3">
    <name type="scientific">Mailhella massiliensis</name>
    <dbReference type="NCBI Taxonomy" id="1903261"/>
    <lineage>
        <taxon>Bacteria</taxon>
        <taxon>Pseudomonadati</taxon>
        <taxon>Thermodesulfobacteriota</taxon>
        <taxon>Desulfovibrionia</taxon>
        <taxon>Desulfovibrionales</taxon>
        <taxon>Desulfovibrionaceae</taxon>
        <taxon>Mailhella</taxon>
    </lineage>
</organism>
<dbReference type="EMBL" id="DYZA01000233">
    <property type="protein sequence ID" value="HJD98216.1"/>
    <property type="molecule type" value="Genomic_DNA"/>
</dbReference>
<comment type="caution">
    <text evidence="2">The sequence shown here is derived from an EMBL/GenBank/DDBJ whole genome shotgun (WGS) entry which is preliminary data.</text>
</comment>
<feature type="chain" id="PRO_5036698119" evidence="1">
    <location>
        <begin position="18"/>
        <end position="211"/>
    </location>
</feature>
<evidence type="ECO:0000313" key="2">
    <source>
        <dbReference type="EMBL" id="HJD98216.1"/>
    </source>
</evidence>
<gene>
    <name evidence="2" type="ORF">K8W16_11290</name>
</gene>
<evidence type="ECO:0000313" key="3">
    <source>
        <dbReference type="Proteomes" id="UP000698963"/>
    </source>
</evidence>
<dbReference type="AlphaFoldDB" id="A0A921AY58"/>
<accession>A0A921AY58</accession>
<evidence type="ECO:0000256" key="1">
    <source>
        <dbReference type="SAM" id="SignalP"/>
    </source>
</evidence>
<sequence length="211" mass="23164">MLFRHFLLALCSLCLLAGCQKAPEQQRLIMSDLVVAVAPFTQPTQTTELLSGFIPEDQKKISEETLASLDALFHEKLKNGKRSYVFLSDADISGDMARDARGRRNALVTWATRARAAGADMIVVPQVITLQERVGGKAGVISAASVNEDFYLIDAREPVTLVMRSHYAEEQKPLTSDITKIGSFFRRGGSWLTAVELAAEGMDKAVEEFGL</sequence>
<reference evidence="2" key="2">
    <citation type="submission" date="2021-09" db="EMBL/GenBank/DDBJ databases">
        <authorList>
            <person name="Gilroy R."/>
        </authorList>
    </citation>
    <scope>NUCLEOTIDE SEQUENCE</scope>
    <source>
        <strain evidence="2">ChiGjej2B2-19336</strain>
    </source>
</reference>
<name>A0A921AY58_9BACT</name>
<dbReference type="RefSeq" id="WP_304123838.1">
    <property type="nucleotide sequence ID" value="NZ_DYZA01000233.1"/>
</dbReference>
<reference evidence="2" key="1">
    <citation type="journal article" date="2021" name="PeerJ">
        <title>Extensive microbial diversity within the chicken gut microbiome revealed by metagenomics and culture.</title>
        <authorList>
            <person name="Gilroy R."/>
            <person name="Ravi A."/>
            <person name="Getino M."/>
            <person name="Pursley I."/>
            <person name="Horton D.L."/>
            <person name="Alikhan N.F."/>
            <person name="Baker D."/>
            <person name="Gharbi K."/>
            <person name="Hall N."/>
            <person name="Watson M."/>
            <person name="Adriaenssens E.M."/>
            <person name="Foster-Nyarko E."/>
            <person name="Jarju S."/>
            <person name="Secka A."/>
            <person name="Antonio M."/>
            <person name="Oren A."/>
            <person name="Chaudhuri R.R."/>
            <person name="La Ragione R."/>
            <person name="Hildebrand F."/>
            <person name="Pallen M.J."/>
        </authorList>
    </citation>
    <scope>NUCLEOTIDE SEQUENCE</scope>
    <source>
        <strain evidence="2">ChiGjej2B2-19336</strain>
    </source>
</reference>